<evidence type="ECO:0000256" key="2">
    <source>
        <dbReference type="ARBA" id="ARBA00022527"/>
    </source>
</evidence>
<dbReference type="GO" id="GO:0004674">
    <property type="term" value="F:protein serine/threonine kinase activity"/>
    <property type="evidence" value="ECO:0007669"/>
    <property type="project" value="UniProtKB-KW"/>
</dbReference>
<dbReference type="GO" id="GO:0004714">
    <property type="term" value="F:transmembrane receptor protein tyrosine kinase activity"/>
    <property type="evidence" value="ECO:0007669"/>
    <property type="project" value="InterPro"/>
</dbReference>
<dbReference type="Gene3D" id="3.30.200.20">
    <property type="entry name" value="Phosphorylase Kinase, domain 1"/>
    <property type="match status" value="1"/>
</dbReference>
<dbReference type="CDD" id="cd14066">
    <property type="entry name" value="STKc_IRAK"/>
    <property type="match status" value="1"/>
</dbReference>
<keyword evidence="9 13" id="KW-1133">Transmembrane helix</keyword>
<dbReference type="Pfam" id="PF07714">
    <property type="entry name" value="PK_Tyr_Ser-Thr"/>
    <property type="match status" value="1"/>
</dbReference>
<accession>A0A6P6A2B3</accession>
<dbReference type="FunFam" id="2.60.120.430:FF:000003">
    <property type="entry name" value="FERONIA receptor-like kinase"/>
    <property type="match status" value="1"/>
</dbReference>
<dbReference type="SMART" id="SM00220">
    <property type="entry name" value="S_TKc"/>
    <property type="match status" value="1"/>
</dbReference>
<dbReference type="PANTHER" id="PTHR34590">
    <property type="entry name" value="OS03G0124300 PROTEIN-RELATED"/>
    <property type="match status" value="1"/>
</dbReference>
<protein>
    <submittedName>
        <fullName evidence="17">Receptor-like protein kinase FERONIA</fullName>
    </submittedName>
</protein>
<keyword evidence="16" id="KW-1185">Reference proteome</keyword>
<proteinExistence type="predicted"/>
<dbReference type="KEGG" id="dzi:111305677"/>
<dbReference type="InterPro" id="IPR008271">
    <property type="entry name" value="Ser/Thr_kinase_AS"/>
</dbReference>
<evidence type="ECO:0000256" key="7">
    <source>
        <dbReference type="ARBA" id="ARBA00022777"/>
    </source>
</evidence>
<keyword evidence="3" id="KW-0808">Transferase</keyword>
<reference evidence="17" key="1">
    <citation type="submission" date="2025-08" db="UniProtKB">
        <authorList>
            <consortium name="RefSeq"/>
        </authorList>
    </citation>
    <scope>IDENTIFICATION</scope>
    <source>
        <tissue evidence="17">Fruit stalk</tissue>
    </source>
</reference>
<feature type="domain" description="Protein kinase" evidence="15">
    <location>
        <begin position="490"/>
        <end position="763"/>
    </location>
</feature>
<organism evidence="16 17">
    <name type="scientific">Durio zibethinus</name>
    <name type="common">Durian</name>
    <dbReference type="NCBI Taxonomy" id="66656"/>
    <lineage>
        <taxon>Eukaryota</taxon>
        <taxon>Viridiplantae</taxon>
        <taxon>Streptophyta</taxon>
        <taxon>Embryophyta</taxon>
        <taxon>Tracheophyta</taxon>
        <taxon>Spermatophyta</taxon>
        <taxon>Magnoliopsida</taxon>
        <taxon>eudicotyledons</taxon>
        <taxon>Gunneridae</taxon>
        <taxon>Pentapetalae</taxon>
        <taxon>rosids</taxon>
        <taxon>malvids</taxon>
        <taxon>Malvales</taxon>
        <taxon>Malvaceae</taxon>
        <taxon>Helicteroideae</taxon>
        <taxon>Durio</taxon>
    </lineage>
</organism>
<evidence type="ECO:0000313" key="17">
    <source>
        <dbReference type="RefSeq" id="XP_022759138.1"/>
    </source>
</evidence>
<evidence type="ECO:0000256" key="8">
    <source>
        <dbReference type="ARBA" id="ARBA00022840"/>
    </source>
</evidence>
<evidence type="ECO:0000256" key="4">
    <source>
        <dbReference type="ARBA" id="ARBA00022692"/>
    </source>
</evidence>
<feature type="chain" id="PRO_5027931397" evidence="14">
    <location>
        <begin position="25"/>
        <end position="882"/>
    </location>
</feature>
<dbReference type="GeneID" id="111305677"/>
<keyword evidence="5 14" id="KW-0732">Signal</keyword>
<dbReference type="Proteomes" id="UP000515121">
    <property type="component" value="Unplaced"/>
</dbReference>
<dbReference type="PANTHER" id="PTHR34590:SF5">
    <property type="entry name" value="OS04G0586500 PROTEIN"/>
    <property type="match status" value="1"/>
</dbReference>
<keyword evidence="7" id="KW-0418">Kinase</keyword>
<evidence type="ECO:0000256" key="9">
    <source>
        <dbReference type="ARBA" id="ARBA00022989"/>
    </source>
</evidence>
<evidence type="ECO:0000256" key="13">
    <source>
        <dbReference type="SAM" id="Phobius"/>
    </source>
</evidence>
<keyword evidence="6 12" id="KW-0547">Nucleotide-binding</keyword>
<evidence type="ECO:0000313" key="16">
    <source>
        <dbReference type="Proteomes" id="UP000515121"/>
    </source>
</evidence>
<dbReference type="PROSITE" id="PS00107">
    <property type="entry name" value="PROTEIN_KINASE_ATP"/>
    <property type="match status" value="1"/>
</dbReference>
<dbReference type="InterPro" id="IPR045272">
    <property type="entry name" value="ANXUR1/2-like"/>
</dbReference>
<evidence type="ECO:0000256" key="12">
    <source>
        <dbReference type="PROSITE-ProRule" id="PRU10141"/>
    </source>
</evidence>
<dbReference type="AlphaFoldDB" id="A0A6P6A2B3"/>
<keyword evidence="4 13" id="KW-0812">Transmembrane</keyword>
<dbReference type="Gene3D" id="2.60.120.430">
    <property type="entry name" value="Galactose-binding lectin"/>
    <property type="match status" value="2"/>
</dbReference>
<evidence type="ECO:0000256" key="1">
    <source>
        <dbReference type="ARBA" id="ARBA00004479"/>
    </source>
</evidence>
<evidence type="ECO:0000256" key="11">
    <source>
        <dbReference type="ARBA" id="ARBA00023180"/>
    </source>
</evidence>
<dbReference type="FunFam" id="2.60.120.430:FF:000007">
    <property type="entry name" value="FERONIA receptor-like kinase"/>
    <property type="match status" value="1"/>
</dbReference>
<evidence type="ECO:0000256" key="5">
    <source>
        <dbReference type="ARBA" id="ARBA00022729"/>
    </source>
</evidence>
<dbReference type="InterPro" id="IPR011009">
    <property type="entry name" value="Kinase-like_dom_sf"/>
</dbReference>
<feature type="signal peptide" evidence="14">
    <location>
        <begin position="1"/>
        <end position="24"/>
    </location>
</feature>
<gene>
    <name evidence="17" type="primary">LOC111305677</name>
</gene>
<evidence type="ECO:0000256" key="10">
    <source>
        <dbReference type="ARBA" id="ARBA00023136"/>
    </source>
</evidence>
<evidence type="ECO:0000256" key="3">
    <source>
        <dbReference type="ARBA" id="ARBA00022679"/>
    </source>
</evidence>
<comment type="subcellular location">
    <subcellularLocation>
        <location evidence="1">Membrane</location>
        <topology evidence="1">Single-pass type I membrane protein</topology>
    </subcellularLocation>
</comment>
<dbReference type="InterPro" id="IPR017441">
    <property type="entry name" value="Protein_kinase_ATP_BS"/>
</dbReference>
<dbReference type="RefSeq" id="XP_022759138.1">
    <property type="nucleotide sequence ID" value="XM_022903403.1"/>
</dbReference>
<keyword evidence="10 13" id="KW-0472">Membrane</keyword>
<evidence type="ECO:0000256" key="6">
    <source>
        <dbReference type="ARBA" id="ARBA00022741"/>
    </source>
</evidence>
<evidence type="ECO:0000259" key="15">
    <source>
        <dbReference type="PROSITE" id="PS50011"/>
    </source>
</evidence>
<dbReference type="PROSITE" id="PS50011">
    <property type="entry name" value="PROTEIN_KINASE_DOM"/>
    <property type="match status" value="1"/>
</dbReference>
<dbReference type="FunFam" id="3.30.200.20:FF:000039">
    <property type="entry name" value="receptor-like protein kinase FERONIA"/>
    <property type="match status" value="1"/>
</dbReference>
<name>A0A6P6A2B3_DURZI</name>
<dbReference type="InterPro" id="IPR000719">
    <property type="entry name" value="Prot_kinase_dom"/>
</dbReference>
<dbReference type="GO" id="GO:0010038">
    <property type="term" value="P:response to metal ion"/>
    <property type="evidence" value="ECO:0007669"/>
    <property type="project" value="UniProtKB-ARBA"/>
</dbReference>
<dbReference type="OrthoDB" id="4062651at2759"/>
<dbReference type="InterPro" id="IPR001245">
    <property type="entry name" value="Ser-Thr/Tyr_kinase_cat_dom"/>
</dbReference>
<sequence length="882" mass="98043">MKSPTRHHILLFFFFINYLRFTNAKNIFLNCGSPSNSIGLDGHEWTSDSSTGSKFIASEQSNDTSIVSKPISLQPSIDPIPYMTARIFRSPFTYSFPVSPGQKFVRLYFNPSSYQGFQMSTASFTVSAGSFTLLSHFSPSLAADSLGLKTLVKEFCLNIEESQVLDITFTPSSTPLGAYAFINGIAIVSMPTNLYYTGSRPRRIHGSGLRNRFAVENNTALEMILRLNVGGSSISPANDSGLYREWLEDQAYFRGSGDWLLNTTIRIKYFKIAPYVAPAEVYQTARSTKRWKSLFWNLRVDSGFTYLVRLHLCELQPEVTKRGSRKVLVRIGNGKTEAKADEITWGGGTGIAVYRDYVVKMPNEGNAGKTDLVITLGNNTKLRALNSDPVLNGLEVFKLSDFQGNLAGPNPVSKIPPIPSPRANKPQDRKLAFIIGGATLAAFTVILPIGLTIFCLLRRGKSNGKDKSVVTSELCRRFTFEELQNATNSFDRALVIGSGGFGRVFKGCIDGEIPVAIKALKPTSTQGSKEFEAEIKMLSDLRHPHLVSLIGFCDEGVKILVYDYMPRGTLRDHLYSTEGPPLSWIQRLEICIGVARGLKYLHDENPTIIHRDIKPSNILLDENWVAKVSDFGLSRFGPTSLSRSHVTTGVKGTFGYLDPDYFQTYHLSVKSDVYSFGVVLFEMLCARPAVDSRLDDEQQSLAEWVRQRIKACKLKQIIDPNLKGQIAPGCLKAYVSIALKCLNDDRHKRPTMAAVLSKLKNALKLQECTDAALNDEETINSNDMEIVLRPSNNSKVVHSCPTFWNKRISHKELFRFLSDKAGLKWGRPPALCRLQASYCTVPSYGALPRDGQKSNSSDCGVYGTSGRVMVPILWDDDDIFNL</sequence>
<keyword evidence="8 12" id="KW-0067">ATP-binding</keyword>
<dbReference type="Pfam" id="PF12819">
    <property type="entry name" value="Malectin_like"/>
    <property type="match status" value="1"/>
</dbReference>
<keyword evidence="2" id="KW-0723">Serine/threonine-protein kinase</keyword>
<dbReference type="InterPro" id="IPR024788">
    <property type="entry name" value="Malectin-like_Carb-bd_dom"/>
</dbReference>
<feature type="transmembrane region" description="Helical" evidence="13">
    <location>
        <begin position="431"/>
        <end position="457"/>
    </location>
</feature>
<evidence type="ECO:0000256" key="14">
    <source>
        <dbReference type="SAM" id="SignalP"/>
    </source>
</evidence>
<dbReference type="FunFam" id="1.10.510.10:FF:000252">
    <property type="entry name" value="Receptor-like protein kinase FERONIA"/>
    <property type="match status" value="1"/>
</dbReference>
<dbReference type="Gene3D" id="1.10.510.10">
    <property type="entry name" value="Transferase(Phosphotransferase) domain 1"/>
    <property type="match status" value="1"/>
</dbReference>
<dbReference type="GO" id="GO:0016020">
    <property type="term" value="C:membrane"/>
    <property type="evidence" value="ECO:0007669"/>
    <property type="project" value="UniProtKB-SubCell"/>
</dbReference>
<dbReference type="GO" id="GO:0005524">
    <property type="term" value="F:ATP binding"/>
    <property type="evidence" value="ECO:0007669"/>
    <property type="project" value="UniProtKB-UniRule"/>
</dbReference>
<dbReference type="PROSITE" id="PS00108">
    <property type="entry name" value="PROTEIN_KINASE_ST"/>
    <property type="match status" value="1"/>
</dbReference>
<dbReference type="SUPFAM" id="SSF56112">
    <property type="entry name" value="Protein kinase-like (PK-like)"/>
    <property type="match status" value="1"/>
</dbReference>
<keyword evidence="11" id="KW-0325">Glycoprotein</keyword>
<feature type="binding site" evidence="12">
    <location>
        <position position="518"/>
    </location>
    <ligand>
        <name>ATP</name>
        <dbReference type="ChEBI" id="CHEBI:30616"/>
    </ligand>
</feature>